<keyword evidence="3" id="KW-1185">Reference proteome</keyword>
<dbReference type="EMBL" id="CP001681">
    <property type="protein sequence ID" value="ACU04174.1"/>
    <property type="molecule type" value="Genomic_DNA"/>
</dbReference>
<dbReference type="KEGG" id="phe:Phep_1966"/>
<organism evidence="2 3">
    <name type="scientific">Pedobacter heparinus (strain ATCC 13125 / DSM 2366 / CIP 104194 / JCM 7457 / NBRC 12017 / NCIMB 9290 / NRRL B-14731 / HIM 762-3)</name>
    <dbReference type="NCBI Taxonomy" id="485917"/>
    <lineage>
        <taxon>Bacteria</taxon>
        <taxon>Pseudomonadati</taxon>
        <taxon>Bacteroidota</taxon>
        <taxon>Sphingobacteriia</taxon>
        <taxon>Sphingobacteriales</taxon>
        <taxon>Sphingobacteriaceae</taxon>
        <taxon>Pedobacter</taxon>
    </lineage>
</organism>
<dbReference type="OrthoDB" id="6385145at2"/>
<feature type="transmembrane region" description="Helical" evidence="1">
    <location>
        <begin position="6"/>
        <end position="25"/>
    </location>
</feature>
<dbReference type="eggNOG" id="ENOG5033Z3Y">
    <property type="taxonomic scope" value="Bacteria"/>
</dbReference>
<evidence type="ECO:0000313" key="3">
    <source>
        <dbReference type="Proteomes" id="UP000000852"/>
    </source>
</evidence>
<dbReference type="InterPro" id="IPR027056">
    <property type="entry name" value="Gluconate_2DH_su3"/>
</dbReference>
<dbReference type="AlphaFoldDB" id="C6XW95"/>
<proteinExistence type="predicted"/>
<gene>
    <name evidence="2" type="ordered locus">Phep_1966</name>
</gene>
<keyword evidence="1" id="KW-1133">Transmembrane helix</keyword>
<dbReference type="Pfam" id="PF13618">
    <property type="entry name" value="Gluconate_2-dh3"/>
    <property type="match status" value="1"/>
</dbReference>
<evidence type="ECO:0000256" key="1">
    <source>
        <dbReference type="SAM" id="Phobius"/>
    </source>
</evidence>
<protein>
    <submittedName>
        <fullName evidence="2">Twin-arginine translocation pathway signal</fullName>
    </submittedName>
</protein>
<keyword evidence="1" id="KW-0812">Transmembrane</keyword>
<keyword evidence="1" id="KW-0472">Membrane</keyword>
<dbReference type="HOGENOM" id="CLU_089930_0_1_10"/>
<dbReference type="Proteomes" id="UP000000852">
    <property type="component" value="Chromosome"/>
</dbReference>
<name>C6XW95_PEDHD</name>
<evidence type="ECO:0000313" key="2">
    <source>
        <dbReference type="EMBL" id="ACU04174.1"/>
    </source>
</evidence>
<accession>C6XW95</accession>
<sequence>MNRRSYLKGIVFLGAASVVTYFAGIKKYFNRAQDIGHIKDKEPILAELVDLIIPATESPGAKDALVHLYIIKILTNCHTKALQNEFLAGIADLEKKAISNYNKDFLKCTLPEKMAVLDLFARKSGYNSAILNKIIKKIFGESFFPMLKRLTVEGYCLSKPGATQGLEYDYIPGAFYACVPLKKGQKSWATK</sequence>
<dbReference type="RefSeq" id="WP_015807788.1">
    <property type="nucleotide sequence ID" value="NC_013061.1"/>
</dbReference>
<reference evidence="2 3" key="1">
    <citation type="journal article" date="2009" name="Stand. Genomic Sci.">
        <title>Complete genome sequence of Pedobacter heparinus type strain (HIM 762-3).</title>
        <authorList>
            <person name="Han C."/>
            <person name="Spring S."/>
            <person name="Lapidus A."/>
            <person name="Del Rio T.G."/>
            <person name="Tice H."/>
            <person name="Copeland A."/>
            <person name="Cheng J.F."/>
            <person name="Lucas S."/>
            <person name="Chen F."/>
            <person name="Nolan M."/>
            <person name="Bruce D."/>
            <person name="Goodwin L."/>
            <person name="Pitluck S."/>
            <person name="Ivanova N."/>
            <person name="Mavromatis K."/>
            <person name="Mikhailova N."/>
            <person name="Pati A."/>
            <person name="Chen A."/>
            <person name="Palaniappan K."/>
            <person name="Land M."/>
            <person name="Hauser L."/>
            <person name="Chang Y.J."/>
            <person name="Jeffries C.C."/>
            <person name="Saunders E."/>
            <person name="Chertkov O."/>
            <person name="Brettin T."/>
            <person name="Goker M."/>
            <person name="Rohde M."/>
            <person name="Bristow J."/>
            <person name="Eisen J.A."/>
            <person name="Markowitz V."/>
            <person name="Hugenholtz P."/>
            <person name="Kyrpides N.C."/>
            <person name="Klenk H.P."/>
            <person name="Detter J.C."/>
        </authorList>
    </citation>
    <scope>NUCLEOTIDE SEQUENCE [LARGE SCALE GENOMIC DNA]</scope>
    <source>
        <strain evidence="3">ATCC 13125 / DSM 2366 / CIP 104194 / JCM 7457 / NBRC 12017 / NCIMB 9290 / NRRL B-14731 / HIM 762-3</strain>
    </source>
</reference>
<dbReference type="STRING" id="485917.Phep_1966"/>